<organism evidence="2 3">
    <name type="scientific">Jatrophihabitans endophyticus</name>
    <dbReference type="NCBI Taxonomy" id="1206085"/>
    <lineage>
        <taxon>Bacteria</taxon>
        <taxon>Bacillati</taxon>
        <taxon>Actinomycetota</taxon>
        <taxon>Actinomycetes</taxon>
        <taxon>Jatrophihabitantales</taxon>
        <taxon>Jatrophihabitantaceae</taxon>
        <taxon>Jatrophihabitans</taxon>
    </lineage>
</organism>
<sequence>MSRAGARIAVVASALTALTLGGGAFAVGADALPTSCTFTGQNGGKTASARCTGGTGQVRVYVKCYDSLRGSYVGEYDGPWVKVGATSRVTCPREGNVQTIIEGGGFDVR</sequence>
<evidence type="ECO:0000313" key="2">
    <source>
        <dbReference type="EMBL" id="SHF59802.1"/>
    </source>
</evidence>
<name>A0A1M5CZ57_9ACTN</name>
<gene>
    <name evidence="2" type="ORF">SAMN05443575_0399</name>
</gene>
<proteinExistence type="predicted"/>
<evidence type="ECO:0000313" key="3">
    <source>
        <dbReference type="Proteomes" id="UP000186132"/>
    </source>
</evidence>
<dbReference type="Proteomes" id="UP000186132">
    <property type="component" value="Unassembled WGS sequence"/>
</dbReference>
<protein>
    <recommendedName>
        <fullName evidence="4">Secreted protein</fullName>
    </recommendedName>
</protein>
<dbReference type="STRING" id="1206085.SAMN05443575_0399"/>
<keyword evidence="3" id="KW-1185">Reference proteome</keyword>
<accession>A0A1M5CZ57</accession>
<reference evidence="2 3" key="1">
    <citation type="submission" date="2016-11" db="EMBL/GenBank/DDBJ databases">
        <authorList>
            <person name="Jaros S."/>
            <person name="Januszkiewicz K."/>
            <person name="Wedrychowicz H."/>
        </authorList>
    </citation>
    <scope>NUCLEOTIDE SEQUENCE [LARGE SCALE GENOMIC DNA]</scope>
    <source>
        <strain evidence="2 3">DSM 45627</strain>
    </source>
</reference>
<feature type="signal peptide" evidence="1">
    <location>
        <begin position="1"/>
        <end position="26"/>
    </location>
</feature>
<keyword evidence="1" id="KW-0732">Signal</keyword>
<dbReference type="AlphaFoldDB" id="A0A1M5CZ57"/>
<evidence type="ECO:0000256" key="1">
    <source>
        <dbReference type="SAM" id="SignalP"/>
    </source>
</evidence>
<evidence type="ECO:0008006" key="4">
    <source>
        <dbReference type="Google" id="ProtNLM"/>
    </source>
</evidence>
<feature type="chain" id="PRO_5012409246" description="Secreted protein" evidence="1">
    <location>
        <begin position="27"/>
        <end position="109"/>
    </location>
</feature>
<dbReference type="EMBL" id="FQVU01000001">
    <property type="protein sequence ID" value="SHF59802.1"/>
    <property type="molecule type" value="Genomic_DNA"/>
</dbReference>